<proteinExistence type="predicted"/>
<protein>
    <submittedName>
        <fullName evidence="2">Uncharacterized protein</fullName>
    </submittedName>
</protein>
<name>A0A1J9S5G6_9PEZI</name>
<dbReference type="EMBL" id="MNUE01000015">
    <property type="protein sequence ID" value="OJD35759.1"/>
    <property type="molecule type" value="Genomic_DNA"/>
</dbReference>
<feature type="region of interest" description="Disordered" evidence="1">
    <location>
        <begin position="1"/>
        <end position="138"/>
    </location>
</feature>
<dbReference type="PANTHER" id="PTHR38698">
    <property type="entry name" value="EXPRESSED PROTEIN"/>
    <property type="match status" value="1"/>
</dbReference>
<reference evidence="2 3" key="1">
    <citation type="submission" date="2016-10" db="EMBL/GenBank/DDBJ databases">
        <title>Proteomics and genomics reveal pathogen-plant mechanisms compatible with a hemibiotrophic lifestyle of Diplodia corticola.</title>
        <authorList>
            <person name="Fernandes I."/>
            <person name="De Jonge R."/>
            <person name="Van De Peer Y."/>
            <person name="Devreese B."/>
            <person name="Alves A."/>
            <person name="Esteves A.C."/>
        </authorList>
    </citation>
    <scope>NUCLEOTIDE SEQUENCE [LARGE SCALE GENOMIC DNA]</scope>
    <source>
        <strain evidence="2 3">CBS 112549</strain>
    </source>
</reference>
<accession>A0A1J9S5G6</accession>
<organism evidence="2 3">
    <name type="scientific">Diplodia corticola</name>
    <dbReference type="NCBI Taxonomy" id="236234"/>
    <lineage>
        <taxon>Eukaryota</taxon>
        <taxon>Fungi</taxon>
        <taxon>Dikarya</taxon>
        <taxon>Ascomycota</taxon>
        <taxon>Pezizomycotina</taxon>
        <taxon>Dothideomycetes</taxon>
        <taxon>Dothideomycetes incertae sedis</taxon>
        <taxon>Botryosphaeriales</taxon>
        <taxon>Botryosphaeriaceae</taxon>
        <taxon>Diplodia</taxon>
    </lineage>
</organism>
<dbReference type="PANTHER" id="PTHR38698:SF1">
    <property type="entry name" value="FUNGAL PROTEIN"/>
    <property type="match status" value="1"/>
</dbReference>
<comment type="caution">
    <text evidence="2">The sequence shown here is derived from an EMBL/GenBank/DDBJ whole genome shotgun (WGS) entry which is preliminary data.</text>
</comment>
<feature type="compositionally biased region" description="Basic and acidic residues" evidence="1">
    <location>
        <begin position="393"/>
        <end position="403"/>
    </location>
</feature>
<dbReference type="Pfam" id="PF17104">
    <property type="entry name" value="YBL010C_LAA2"/>
    <property type="match status" value="1"/>
</dbReference>
<dbReference type="InterPro" id="IPR031355">
    <property type="entry name" value="YBL010C/LAA2-like"/>
</dbReference>
<dbReference type="AlphaFoldDB" id="A0A1J9S5G6"/>
<evidence type="ECO:0000313" key="3">
    <source>
        <dbReference type="Proteomes" id="UP000183809"/>
    </source>
</evidence>
<evidence type="ECO:0000256" key="1">
    <source>
        <dbReference type="SAM" id="MobiDB-lite"/>
    </source>
</evidence>
<feature type="compositionally biased region" description="Polar residues" evidence="1">
    <location>
        <begin position="211"/>
        <end position="225"/>
    </location>
</feature>
<evidence type="ECO:0000313" key="2">
    <source>
        <dbReference type="EMBL" id="OJD35759.1"/>
    </source>
</evidence>
<feature type="compositionally biased region" description="Polar residues" evidence="1">
    <location>
        <begin position="176"/>
        <end position="185"/>
    </location>
</feature>
<feature type="compositionally biased region" description="Pro residues" evidence="1">
    <location>
        <begin position="272"/>
        <end position="285"/>
    </location>
</feature>
<feature type="compositionally biased region" description="Low complexity" evidence="1">
    <location>
        <begin position="417"/>
        <end position="426"/>
    </location>
</feature>
<feature type="compositionally biased region" description="Polar residues" evidence="1">
    <location>
        <begin position="94"/>
        <end position="110"/>
    </location>
</feature>
<feature type="region of interest" description="Disordered" evidence="1">
    <location>
        <begin position="386"/>
        <end position="440"/>
    </location>
</feature>
<feature type="compositionally biased region" description="Basic and acidic residues" evidence="1">
    <location>
        <begin position="1"/>
        <end position="32"/>
    </location>
</feature>
<dbReference type="Proteomes" id="UP000183809">
    <property type="component" value="Unassembled WGS sequence"/>
</dbReference>
<dbReference type="OrthoDB" id="5378975at2759"/>
<gene>
    <name evidence="2" type="ORF">BKCO1_1500069</name>
</gene>
<feature type="compositionally biased region" description="Polar residues" evidence="1">
    <location>
        <begin position="34"/>
        <end position="47"/>
    </location>
</feature>
<feature type="compositionally biased region" description="Acidic residues" evidence="1">
    <location>
        <begin position="233"/>
        <end position="264"/>
    </location>
</feature>
<keyword evidence="3" id="KW-1185">Reference proteome</keyword>
<sequence>MSELEPPRKSVELQDPGAHELESSDGDDHFSDASEGNKSSADRSSVASPVPVTRVEKIDDEPSYGEVPGTSAYNMRTQDAVPDEVEIVPEGGRSRSTSRLSVSDRPTTPLSPGGTPIPKTVVEKVDDTPSYGEVPGTAAYASHQADAVPDVVLKAPEPPKGKLTRVLFSGFVNEPLTGQGSPTASDRSDQVDETLAAPAPANDDKQEEDMGTSQVSDPDQETTAADDNHEFGDDFDDFEEGGEEDFGDDFGDFDDGFQNAEDETANAFEEPAPLPPVSDPLPSLPIPSFDDLDSLADIVSASQPFVDKVFESSFVDRPTIEQEVNPSLLSERSLSLWAQLVAPPPLQPPNWVRSRIRRLFLVSLGVPVDLDEILPASKQKKLVLPSVNIPGDRSPRVSSDDRTNGTVARLKKEDNDSSTSVNSSSSKTERKRRGPPPPPEFDITAVTMLCSTTDAALQNFTAGELEAHVRTLQGLQRRANEVLDYWTKRKESAIGDKEAFEGVIENLVKHAKKVRK</sequence>
<dbReference type="GeneID" id="31011588"/>
<dbReference type="RefSeq" id="XP_020132019.1">
    <property type="nucleotide sequence ID" value="XM_020271329.1"/>
</dbReference>
<feature type="region of interest" description="Disordered" evidence="1">
    <location>
        <begin position="173"/>
        <end position="286"/>
    </location>
</feature>
<dbReference type="STRING" id="236234.A0A1J9S5G6"/>